<evidence type="ECO:0000256" key="1">
    <source>
        <dbReference type="ARBA" id="ARBA00001944"/>
    </source>
</evidence>
<comment type="caution">
    <text evidence="25">The sequence shown here is derived from an EMBL/GenBank/DDBJ whole genome shotgun (WGS) entry which is preliminary data.</text>
</comment>
<dbReference type="GO" id="GO:0046872">
    <property type="term" value="F:metal ion binding"/>
    <property type="evidence" value="ECO:0007669"/>
    <property type="project" value="UniProtKB-KW"/>
</dbReference>
<keyword evidence="12" id="KW-0479">Metal-binding</keyword>
<evidence type="ECO:0000256" key="12">
    <source>
        <dbReference type="ARBA" id="ARBA00022723"/>
    </source>
</evidence>
<keyword evidence="16" id="KW-0460">Magnesium</keyword>
<dbReference type="PROSITE" id="PS50275">
    <property type="entry name" value="SAC"/>
    <property type="match status" value="1"/>
</dbReference>
<evidence type="ECO:0000256" key="15">
    <source>
        <dbReference type="ARBA" id="ARBA00022840"/>
    </source>
</evidence>
<dbReference type="GO" id="GO:0046856">
    <property type="term" value="P:phosphatidylinositol dephosphorylation"/>
    <property type="evidence" value="ECO:0007669"/>
    <property type="project" value="TreeGrafter"/>
</dbReference>
<evidence type="ECO:0000256" key="21">
    <source>
        <dbReference type="ARBA" id="ARBA00047493"/>
    </source>
</evidence>
<dbReference type="EMBL" id="JYKN01001641">
    <property type="protein sequence ID" value="KKK19502.1"/>
    <property type="molecule type" value="Genomic_DNA"/>
</dbReference>
<evidence type="ECO:0000256" key="9">
    <source>
        <dbReference type="ARBA" id="ARBA00022490"/>
    </source>
</evidence>
<dbReference type="FunFam" id="3.40.1190.10:FF:000009">
    <property type="entry name" value="Folylpolyglutamate synthase"/>
    <property type="match status" value="1"/>
</dbReference>
<accession>A0A0F8X7C0</accession>
<evidence type="ECO:0000256" key="23">
    <source>
        <dbReference type="SAM" id="Phobius"/>
    </source>
</evidence>
<name>A0A0F8X7C0_9EURO</name>
<organism evidence="25 26">
    <name type="scientific">Aspergillus ochraceoroseus</name>
    <dbReference type="NCBI Taxonomy" id="138278"/>
    <lineage>
        <taxon>Eukaryota</taxon>
        <taxon>Fungi</taxon>
        <taxon>Dikarya</taxon>
        <taxon>Ascomycota</taxon>
        <taxon>Pezizomycotina</taxon>
        <taxon>Eurotiomycetes</taxon>
        <taxon>Eurotiomycetidae</taxon>
        <taxon>Eurotiales</taxon>
        <taxon>Aspergillaceae</taxon>
        <taxon>Aspergillus</taxon>
        <taxon>Aspergillus subgen. Nidulantes</taxon>
    </lineage>
</organism>
<dbReference type="GO" id="GO:0005743">
    <property type="term" value="C:mitochondrial inner membrane"/>
    <property type="evidence" value="ECO:0007669"/>
    <property type="project" value="UniProtKB-SubCell"/>
</dbReference>
<dbReference type="InterPro" id="IPR002013">
    <property type="entry name" value="SAC_dom"/>
</dbReference>
<dbReference type="GO" id="GO:0043812">
    <property type="term" value="F:phosphatidylinositol-4-phosphate phosphatase activity"/>
    <property type="evidence" value="ECO:0007669"/>
    <property type="project" value="TreeGrafter"/>
</dbReference>
<dbReference type="InterPro" id="IPR036615">
    <property type="entry name" value="Mur_ligase_C_dom_sf"/>
</dbReference>
<feature type="transmembrane region" description="Helical" evidence="23">
    <location>
        <begin position="624"/>
        <end position="648"/>
    </location>
</feature>
<evidence type="ECO:0000256" key="3">
    <source>
        <dbReference type="ARBA" id="ARBA00004305"/>
    </source>
</evidence>
<comment type="pathway">
    <text evidence="5">Cofactor biosynthesis; tetrahydrofolylpolyglutamate biosynthesis.</text>
</comment>
<evidence type="ECO:0000256" key="17">
    <source>
        <dbReference type="ARBA" id="ARBA00023128"/>
    </source>
</evidence>
<dbReference type="VEuPathDB" id="FungiDB:P175DRAFT_0458427"/>
<dbReference type="NCBIfam" id="TIGR01499">
    <property type="entry name" value="folC"/>
    <property type="match status" value="1"/>
</dbReference>
<keyword evidence="13" id="KW-0547">Nucleotide-binding</keyword>
<keyword evidence="10" id="KW-0554">One-carbon metabolism</keyword>
<dbReference type="GO" id="GO:0004326">
    <property type="term" value="F:tetrahydrofolylpolyglutamate synthase activity"/>
    <property type="evidence" value="ECO:0007669"/>
    <property type="project" value="UniProtKB-EC"/>
</dbReference>
<dbReference type="GO" id="GO:0005524">
    <property type="term" value="F:ATP binding"/>
    <property type="evidence" value="ECO:0007669"/>
    <property type="project" value="UniProtKB-KW"/>
</dbReference>
<keyword evidence="14" id="KW-0999">Mitochondrion inner membrane</keyword>
<dbReference type="SUPFAM" id="SSF53244">
    <property type="entry name" value="MurD-like peptide ligases, peptide-binding domain"/>
    <property type="match status" value="1"/>
</dbReference>
<evidence type="ECO:0000256" key="16">
    <source>
        <dbReference type="ARBA" id="ARBA00022842"/>
    </source>
</evidence>
<evidence type="ECO:0000256" key="8">
    <source>
        <dbReference type="ARBA" id="ARBA00018660"/>
    </source>
</evidence>
<keyword evidence="23" id="KW-0812">Transmembrane</keyword>
<evidence type="ECO:0000256" key="4">
    <source>
        <dbReference type="ARBA" id="ARBA00004496"/>
    </source>
</evidence>
<feature type="transmembrane region" description="Helical" evidence="23">
    <location>
        <begin position="591"/>
        <end position="612"/>
    </location>
</feature>
<evidence type="ECO:0000256" key="19">
    <source>
        <dbReference type="ARBA" id="ARBA00030592"/>
    </source>
</evidence>
<dbReference type="UniPathway" id="UPA00850"/>
<dbReference type="PANTHER" id="PTHR45662">
    <property type="entry name" value="PHOSPHATIDYLINOSITIDE PHOSPHATASE SAC1"/>
    <property type="match status" value="1"/>
</dbReference>
<evidence type="ECO:0000256" key="22">
    <source>
        <dbReference type="SAM" id="MobiDB-lite"/>
    </source>
</evidence>
<evidence type="ECO:0000256" key="6">
    <source>
        <dbReference type="ARBA" id="ARBA00008276"/>
    </source>
</evidence>
<dbReference type="Gene3D" id="3.90.190.20">
    <property type="entry name" value="Mur ligase, C-terminal domain"/>
    <property type="match status" value="1"/>
</dbReference>
<keyword evidence="18 23" id="KW-0472">Membrane</keyword>
<dbReference type="PROSITE" id="PS01012">
    <property type="entry name" value="FOLYLPOLYGLU_SYNT_2"/>
    <property type="match status" value="1"/>
</dbReference>
<proteinExistence type="inferred from homology"/>
<comment type="subcellular location">
    <subcellularLocation>
        <location evidence="4">Cytoplasm</location>
    </subcellularLocation>
    <subcellularLocation>
        <location evidence="2">Mitochondrion inner membrane</location>
    </subcellularLocation>
    <subcellularLocation>
        <location evidence="3">Mitochondrion matrix</location>
    </subcellularLocation>
</comment>
<dbReference type="VEuPathDB" id="FungiDB:P175DRAFT_0501386"/>
<keyword evidence="23" id="KW-1133">Transmembrane helix</keyword>
<dbReference type="Pfam" id="PF02383">
    <property type="entry name" value="Syja_N"/>
    <property type="match status" value="1"/>
</dbReference>
<dbReference type="GO" id="GO:0006730">
    <property type="term" value="P:one-carbon metabolic process"/>
    <property type="evidence" value="ECO:0007669"/>
    <property type="project" value="UniProtKB-KW"/>
</dbReference>
<reference evidence="25 26" key="1">
    <citation type="submission" date="2015-02" db="EMBL/GenBank/DDBJ databases">
        <title>Draft Genome Sequences of Two Closely-Related Aflatoxigenic Aspergillus Species Obtained from the Cote d'Ivoire.</title>
        <authorList>
            <person name="Moore G.G."/>
            <person name="Beltz S.B."/>
            <person name="Mack B.M."/>
        </authorList>
    </citation>
    <scope>NUCLEOTIDE SEQUENCE [LARGE SCALE GENOMIC DNA]</scope>
    <source>
        <strain evidence="25 26">SRRC1432</strain>
    </source>
</reference>
<comment type="cofactor">
    <cofactor evidence="1">
        <name>a monovalent cation</name>
        <dbReference type="ChEBI" id="CHEBI:60242"/>
    </cofactor>
</comment>
<dbReference type="FunFam" id="3.90.190.20:FF:000009">
    <property type="entry name" value="Folylpolyglutamate synthase"/>
    <property type="match status" value="1"/>
</dbReference>
<protein>
    <recommendedName>
        <fullName evidence="8">Folylpolyglutamate synthase</fullName>
        <ecNumber evidence="7">6.3.2.17</ecNumber>
    </recommendedName>
    <alternativeName>
        <fullName evidence="20">Folylpoly-gamma-glutamate synthetase</fullName>
    </alternativeName>
    <alternativeName>
        <fullName evidence="19">Tetrahydrofolylpolyglutamate synthase</fullName>
    </alternativeName>
</protein>
<dbReference type="PANTHER" id="PTHR45662:SF2">
    <property type="entry name" value="PHOSPHATIDYLINOSITOL-3-PHOSPHATASE SAC1"/>
    <property type="match status" value="1"/>
</dbReference>
<comment type="similarity">
    <text evidence="6">Belongs to the folylpolyglutamate synthase family.</text>
</comment>
<gene>
    <name evidence="25" type="ORF">AOCH_003573</name>
</gene>
<evidence type="ECO:0000256" key="20">
    <source>
        <dbReference type="ARBA" id="ARBA00030876"/>
    </source>
</evidence>
<dbReference type="InterPro" id="IPR001645">
    <property type="entry name" value="Folylpolyglutamate_synth"/>
</dbReference>
<evidence type="ECO:0000256" key="13">
    <source>
        <dbReference type="ARBA" id="ARBA00022741"/>
    </source>
</evidence>
<evidence type="ECO:0000256" key="5">
    <source>
        <dbReference type="ARBA" id="ARBA00005150"/>
    </source>
</evidence>
<evidence type="ECO:0000313" key="25">
    <source>
        <dbReference type="EMBL" id="KKK19502.1"/>
    </source>
</evidence>
<dbReference type="SUPFAM" id="SSF53623">
    <property type="entry name" value="MurD-like peptide ligases, catalytic domain"/>
    <property type="match status" value="1"/>
</dbReference>
<evidence type="ECO:0000259" key="24">
    <source>
        <dbReference type="PROSITE" id="PS50275"/>
    </source>
</evidence>
<evidence type="ECO:0000256" key="7">
    <source>
        <dbReference type="ARBA" id="ARBA00013025"/>
    </source>
</evidence>
<evidence type="ECO:0000256" key="14">
    <source>
        <dbReference type="ARBA" id="ARBA00022792"/>
    </source>
</evidence>
<dbReference type="PROSITE" id="PS01011">
    <property type="entry name" value="FOLYLPOLYGLU_SYNT_1"/>
    <property type="match status" value="1"/>
</dbReference>
<dbReference type="EC" id="6.3.2.17" evidence="7"/>
<dbReference type="OrthoDB" id="405996at2759"/>
<evidence type="ECO:0000313" key="26">
    <source>
        <dbReference type="Proteomes" id="UP000034947"/>
    </source>
</evidence>
<sequence>MSSSFLPFRDINLHSSPSHYAFTSPSSPNAPTLVVDRPTGDLRLSTGTLSDAKRISSIAGILGIIKLKLDKYIVVISKAQPVGRLRGHMVYKVAATEFLPLRERPLHDHDEDTYLALLKELLRTGPMYFSYALDLTNSFQRQSQSDVTLPMWKRADDRFFWNRFLQSDLIDFSLGEHDTTNVRYGPQPGVDPYILPVMFGMMRITPAKVKSTNFTFALITRRSRHRGGTRYFSRGIDEQGHVSNYNETEQIAILNDATGGLSGFAGGEPMTKEKSPGSGQDLQVLSFVQTRGSVPVYWAEVNNLKYTPKLQVRGVETAVQAARRHFTEQIRVYGDNYLVNLVNQKGREERVKRAYEQLVRTLVSSPTESTDADDEKTSEQVHIPEPEQRQKEMDRLHYIYFDFHSETKGLKWHRAELLLDKLRNGLSQGGYFRGVEDPGVPDGQLDPRALQTSVVRTNCMDCLDRTNVVQSMLGRWALTRQLTEAGVLRPGETANDDREFENLFRNIWADNADVVSKSYSGTGALKTDFTRTGQRTRAGMLQDLSNSITRYVRNNFLDGPRQDAFDVFLGTYLPPESTLGNLQLFVDRRPLIIQSIPYILAAGMFMVLVATFTRRLPDSAVWPLRLFIVFWLIISAWCARFVLAHGMLYVNWPKLNTPAAGSEGYQDALIQLAPTPSLGSYSSPKGTKEAIVMLDWASSKRGRRELTERTNCNPSTRYHVTPEDSEPINNSLQLINTDIAISQGVVAHIQFNKGCFLSRKQNCPSLSSMRGLRIPRSLSKTTLLRPLSFYPIVMARNYEAAIAALNSLQSNFALVQEFNKESTRHAMNLRSIPETVEWLRRIGYQPSDLNRLNPVHVAGTKGKGSTSSFISSILYQYTASQSPELDKSLPRLNKVGLFTSPHLRFARERIMIDNEPLTEDQFARYFFEVWDRLNEAARVAGEDPSNLETKPQYFRYLTLMAFHAYLSEGVDAAVIECGIGGEYDCTNVIEQPAVTAITSLGVDHTALLGNTVEEIAWHKGGIMKPGAKTFSVPQPGGAEKVLHDRAAERGTELTIVARHPTLSSSGNVKLGLAGDFQYENAALAVATAGEFLRKVGIQEFGPHFLDQALPAEIRRGLELARLGGRCETRHEKSVSWYIDGGHTQESIKLAAHWFGSQVLANSSSQPSSNKKIRVLIFNQQTRDSNALAQSLYETLTASLGSEQPFTHAIFCTNVTYKDAGYRPDLVSINADSVAVEKLQVQNGLAQKWHTLDPSTEVKVYGTIEEAVDFTRELGRKESAHASGNETPVMAFVTGSLHLVGGFLDVIETKPDSQS</sequence>
<dbReference type="GO" id="GO:0005783">
    <property type="term" value="C:endoplasmic reticulum"/>
    <property type="evidence" value="ECO:0007669"/>
    <property type="project" value="TreeGrafter"/>
</dbReference>
<keyword evidence="17" id="KW-0496">Mitochondrion</keyword>
<keyword evidence="26" id="KW-1185">Reference proteome</keyword>
<dbReference type="GO" id="GO:0005759">
    <property type="term" value="C:mitochondrial matrix"/>
    <property type="evidence" value="ECO:0007669"/>
    <property type="project" value="UniProtKB-SubCell"/>
</dbReference>
<evidence type="ECO:0000256" key="18">
    <source>
        <dbReference type="ARBA" id="ARBA00023136"/>
    </source>
</evidence>
<feature type="region of interest" description="Disordered" evidence="22">
    <location>
        <begin position="363"/>
        <end position="383"/>
    </location>
</feature>
<keyword evidence="11" id="KW-0436">Ligase</keyword>
<evidence type="ECO:0000256" key="10">
    <source>
        <dbReference type="ARBA" id="ARBA00022563"/>
    </source>
</evidence>
<dbReference type="InterPro" id="IPR036565">
    <property type="entry name" value="Mur-like_cat_sf"/>
</dbReference>
<evidence type="ECO:0000256" key="11">
    <source>
        <dbReference type="ARBA" id="ARBA00022598"/>
    </source>
</evidence>
<dbReference type="Gene3D" id="3.40.1190.10">
    <property type="entry name" value="Mur-like, catalytic domain"/>
    <property type="match status" value="1"/>
</dbReference>
<keyword evidence="15" id="KW-0067">ATP-binding</keyword>
<dbReference type="InterPro" id="IPR018109">
    <property type="entry name" value="Folylpolyglutamate_synth_CS"/>
</dbReference>
<feature type="domain" description="SAC" evidence="24">
    <location>
        <begin position="118"/>
        <end position="521"/>
    </location>
</feature>
<comment type="catalytic activity">
    <reaction evidence="21">
        <text>(6S)-5,6,7,8-tetrahydrofolyl-(gamma-L-Glu)(n) + L-glutamate + ATP = (6S)-5,6,7,8-tetrahydrofolyl-(gamma-L-Glu)(n+1) + ADP + phosphate + H(+)</text>
        <dbReference type="Rhea" id="RHEA:10580"/>
        <dbReference type="Rhea" id="RHEA-COMP:14738"/>
        <dbReference type="Rhea" id="RHEA-COMP:14740"/>
        <dbReference type="ChEBI" id="CHEBI:15378"/>
        <dbReference type="ChEBI" id="CHEBI:29985"/>
        <dbReference type="ChEBI" id="CHEBI:30616"/>
        <dbReference type="ChEBI" id="CHEBI:43474"/>
        <dbReference type="ChEBI" id="CHEBI:141005"/>
        <dbReference type="ChEBI" id="CHEBI:456216"/>
        <dbReference type="EC" id="6.3.2.17"/>
    </reaction>
</comment>
<keyword evidence="9" id="KW-0963">Cytoplasm</keyword>
<dbReference type="Proteomes" id="UP000034947">
    <property type="component" value="Unassembled WGS sequence"/>
</dbReference>
<evidence type="ECO:0000256" key="2">
    <source>
        <dbReference type="ARBA" id="ARBA00004273"/>
    </source>
</evidence>